<gene>
    <name evidence="3" type="ORF">Shyd_49240</name>
</gene>
<dbReference type="Pfam" id="PF08445">
    <property type="entry name" value="FR47"/>
    <property type="match status" value="1"/>
</dbReference>
<comment type="caution">
    <text evidence="3">The sequence shown here is derived from an EMBL/GenBank/DDBJ whole genome shotgun (WGS) entry which is preliminary data.</text>
</comment>
<dbReference type="SUPFAM" id="SSF55729">
    <property type="entry name" value="Acyl-CoA N-acyltransferases (Nat)"/>
    <property type="match status" value="1"/>
</dbReference>
<dbReference type="CDD" id="cd04301">
    <property type="entry name" value="NAT_SF"/>
    <property type="match status" value="1"/>
</dbReference>
<evidence type="ECO:0000313" key="3">
    <source>
        <dbReference type="EMBL" id="GHI23553.1"/>
    </source>
</evidence>
<protein>
    <recommendedName>
        <fullName evidence="2">N-acetyltransferase domain-containing protein</fullName>
    </recommendedName>
</protein>
<proteinExistence type="predicted"/>
<evidence type="ECO:0000256" key="1">
    <source>
        <dbReference type="SAM" id="MobiDB-lite"/>
    </source>
</evidence>
<dbReference type="InterPro" id="IPR000182">
    <property type="entry name" value="GNAT_dom"/>
</dbReference>
<organism evidence="3 4">
    <name type="scientific">Streptomyces hydrogenans</name>
    <dbReference type="NCBI Taxonomy" id="1873719"/>
    <lineage>
        <taxon>Bacteria</taxon>
        <taxon>Bacillati</taxon>
        <taxon>Actinomycetota</taxon>
        <taxon>Actinomycetes</taxon>
        <taxon>Kitasatosporales</taxon>
        <taxon>Streptomycetaceae</taxon>
        <taxon>Streptomyces</taxon>
    </lineage>
</organism>
<feature type="region of interest" description="Disordered" evidence="1">
    <location>
        <begin position="272"/>
        <end position="294"/>
    </location>
</feature>
<keyword evidence="4" id="KW-1185">Reference proteome</keyword>
<sequence>MRHHGGEIRVPSSPAAPTVARVLNRIEAYYDAVPRSSARAEDFGPLTFFVREGTDGWPFYARPTLGRTGGVSVADVERVRARQRELGLPEAFEWVAETSPGLRAAVAASGLVVHAHPLMVLDGAPLPVPEPVDAVVRTVDAADPRLADAVSAPYAAFGATPGPDDARRVGDRIAAGLAVLAAGFDTESGEALAGGQHQPVGDVAEVVGVGTRPGARRRGLGLAVTAALVADARARGVDLVFLTASDASVERLYARLGFRTIATALIAEAPETSEALETSEATEATEATERSEGV</sequence>
<feature type="compositionally biased region" description="Low complexity" evidence="1">
    <location>
        <begin position="272"/>
        <end position="285"/>
    </location>
</feature>
<accession>A0ABQ3PEW1</accession>
<dbReference type="InterPro" id="IPR013653">
    <property type="entry name" value="GCN5-like_dom"/>
</dbReference>
<dbReference type="PROSITE" id="PS51186">
    <property type="entry name" value="GNAT"/>
    <property type="match status" value="1"/>
</dbReference>
<feature type="domain" description="N-acetyltransferase" evidence="2">
    <location>
        <begin position="134"/>
        <end position="283"/>
    </location>
</feature>
<dbReference type="Proteomes" id="UP001052739">
    <property type="component" value="Unassembled WGS sequence"/>
</dbReference>
<dbReference type="InterPro" id="IPR016181">
    <property type="entry name" value="Acyl_CoA_acyltransferase"/>
</dbReference>
<name>A0ABQ3PEW1_9ACTN</name>
<reference evidence="3" key="1">
    <citation type="submission" date="2024-05" db="EMBL/GenBank/DDBJ databases">
        <title>Whole genome shotgun sequence of Streptomyces hydrogenans NBRC 13475.</title>
        <authorList>
            <person name="Komaki H."/>
            <person name="Tamura T."/>
        </authorList>
    </citation>
    <scope>NUCLEOTIDE SEQUENCE</scope>
    <source>
        <strain evidence="3">NBRC 13475</strain>
    </source>
</reference>
<dbReference type="EMBL" id="BNDW01000040">
    <property type="protein sequence ID" value="GHI23553.1"/>
    <property type="molecule type" value="Genomic_DNA"/>
</dbReference>
<evidence type="ECO:0000313" key="4">
    <source>
        <dbReference type="Proteomes" id="UP001052739"/>
    </source>
</evidence>
<dbReference type="Gene3D" id="3.40.630.30">
    <property type="match status" value="1"/>
</dbReference>
<evidence type="ECO:0000259" key="2">
    <source>
        <dbReference type="PROSITE" id="PS51186"/>
    </source>
</evidence>